<evidence type="ECO:0000259" key="2">
    <source>
        <dbReference type="Pfam" id="PF20434"/>
    </source>
</evidence>
<dbReference type="Gene3D" id="3.40.50.1820">
    <property type="entry name" value="alpha/beta hydrolase"/>
    <property type="match status" value="1"/>
</dbReference>
<evidence type="ECO:0000313" key="4">
    <source>
        <dbReference type="Proteomes" id="UP000786811"/>
    </source>
</evidence>
<proteinExistence type="predicted"/>
<accession>A0A8J2HES7</accession>
<dbReference type="InterPro" id="IPR049492">
    <property type="entry name" value="BD-FAE-like_dom"/>
</dbReference>
<feature type="domain" description="BD-FAE-like" evidence="2">
    <location>
        <begin position="65"/>
        <end position="242"/>
    </location>
</feature>
<dbReference type="SUPFAM" id="SSF53474">
    <property type="entry name" value="alpha/beta-Hydrolases"/>
    <property type="match status" value="1"/>
</dbReference>
<gene>
    <name evidence="3" type="ORF">HICCMSTLAB_LOCUS8643</name>
</gene>
<dbReference type="PANTHER" id="PTHR48081:SF33">
    <property type="entry name" value="KYNURENINE FORMAMIDASE"/>
    <property type="match status" value="1"/>
</dbReference>
<dbReference type="InterPro" id="IPR029058">
    <property type="entry name" value="AB_hydrolase_fold"/>
</dbReference>
<dbReference type="PANTHER" id="PTHR48081">
    <property type="entry name" value="AB HYDROLASE SUPERFAMILY PROTEIN C4A8.06C"/>
    <property type="match status" value="1"/>
</dbReference>
<comment type="caution">
    <text evidence="3">The sequence shown here is derived from an EMBL/GenBank/DDBJ whole genome shotgun (WGS) entry which is preliminary data.</text>
</comment>
<dbReference type="AlphaFoldDB" id="A0A8J2HES7"/>
<dbReference type="GO" id="GO:0004061">
    <property type="term" value="F:arylformamidase activity"/>
    <property type="evidence" value="ECO:0007669"/>
    <property type="project" value="TreeGrafter"/>
</dbReference>
<keyword evidence="4" id="KW-1185">Reference proteome</keyword>
<keyword evidence="1" id="KW-0378">Hydrolase</keyword>
<name>A0A8J2HES7_COTCN</name>
<evidence type="ECO:0000256" key="1">
    <source>
        <dbReference type="ARBA" id="ARBA00022801"/>
    </source>
</evidence>
<dbReference type="InterPro" id="IPR050300">
    <property type="entry name" value="GDXG_lipolytic_enzyme"/>
</dbReference>
<dbReference type="OrthoDB" id="433474at2759"/>
<sequence>MSIDLHQKLYDPSAWSKNYTEGYEEFLKISTQATIDARNSIPCKLDVSYGPTERMKYDYYGTNLPNDSRVLIFIHGGYWQEASKELAGFHIKPLVSKGIKVFNLGYNLCPQVTLNNLVTEVRSGIEEILKVCRKMGCKDVWIAGHSAGAHLAASLLYDREWLTMLKQSKQLHLIKGLILIAGIYSLEPLLTTSYNDALKLTDDEVKNLSFNELDMSKSEAINNIKVIVTVGEKDTPVFIQESKNYSKRLIEFVDQVEFVLLRDMIDHFDIVENLHDPNYSLMKIIINNIIS</sequence>
<evidence type="ECO:0000313" key="3">
    <source>
        <dbReference type="EMBL" id="CAG5097309.1"/>
    </source>
</evidence>
<dbReference type="Pfam" id="PF20434">
    <property type="entry name" value="BD-FAE"/>
    <property type="match status" value="1"/>
</dbReference>
<dbReference type="EMBL" id="CAJNRD030001121">
    <property type="protein sequence ID" value="CAG5097309.1"/>
    <property type="molecule type" value="Genomic_DNA"/>
</dbReference>
<dbReference type="Proteomes" id="UP000786811">
    <property type="component" value="Unassembled WGS sequence"/>
</dbReference>
<reference evidence="3" key="1">
    <citation type="submission" date="2021-04" db="EMBL/GenBank/DDBJ databases">
        <authorList>
            <person name="Chebbi M.A.C M."/>
        </authorList>
    </citation>
    <scope>NUCLEOTIDE SEQUENCE</scope>
</reference>
<organism evidence="3 4">
    <name type="scientific">Cotesia congregata</name>
    <name type="common">Parasitoid wasp</name>
    <name type="synonym">Apanteles congregatus</name>
    <dbReference type="NCBI Taxonomy" id="51543"/>
    <lineage>
        <taxon>Eukaryota</taxon>
        <taxon>Metazoa</taxon>
        <taxon>Ecdysozoa</taxon>
        <taxon>Arthropoda</taxon>
        <taxon>Hexapoda</taxon>
        <taxon>Insecta</taxon>
        <taxon>Pterygota</taxon>
        <taxon>Neoptera</taxon>
        <taxon>Endopterygota</taxon>
        <taxon>Hymenoptera</taxon>
        <taxon>Apocrita</taxon>
        <taxon>Ichneumonoidea</taxon>
        <taxon>Braconidae</taxon>
        <taxon>Microgastrinae</taxon>
        <taxon>Cotesia</taxon>
    </lineage>
</organism>
<protein>
    <submittedName>
        <fullName evidence="3">Similar to Afmid: Kynurenine formamidase (Mus musculus)</fullName>
    </submittedName>
</protein>